<evidence type="ECO:0000313" key="11">
    <source>
        <dbReference type="EMBL" id="BBP02388.1"/>
    </source>
</evidence>
<dbReference type="InterPro" id="IPR003439">
    <property type="entry name" value="ABC_transporter-like_ATP-bd"/>
</dbReference>
<evidence type="ECO:0000256" key="7">
    <source>
        <dbReference type="ARBA" id="ARBA00022840"/>
    </source>
</evidence>
<dbReference type="KEGG" id="sniv:SFSGTM_30960"/>
<evidence type="ECO:0000256" key="8">
    <source>
        <dbReference type="ARBA" id="ARBA00022967"/>
    </source>
</evidence>
<dbReference type="FunFam" id="3.40.50.300:FF:000589">
    <property type="entry name" value="ABC transporter, ATP-binding subunit"/>
    <property type="match status" value="1"/>
</dbReference>
<dbReference type="EMBL" id="AP021881">
    <property type="protein sequence ID" value="BBP02388.1"/>
    <property type="molecule type" value="Genomic_DNA"/>
</dbReference>
<dbReference type="SMART" id="SM00382">
    <property type="entry name" value="AAA"/>
    <property type="match status" value="1"/>
</dbReference>
<organism evidence="11 12">
    <name type="scientific">Sulfuriferula nivalis</name>
    <dbReference type="NCBI Taxonomy" id="2675298"/>
    <lineage>
        <taxon>Bacteria</taxon>
        <taxon>Pseudomonadati</taxon>
        <taxon>Pseudomonadota</taxon>
        <taxon>Betaproteobacteria</taxon>
        <taxon>Nitrosomonadales</taxon>
        <taxon>Sulfuricellaceae</taxon>
        <taxon>Sulfuriferula</taxon>
    </lineage>
</organism>
<protein>
    <submittedName>
        <fullName evidence="11">Nod factor export ATP-binding protein I</fullName>
    </submittedName>
</protein>
<evidence type="ECO:0000256" key="2">
    <source>
        <dbReference type="ARBA" id="ARBA00005417"/>
    </source>
</evidence>
<evidence type="ECO:0000256" key="1">
    <source>
        <dbReference type="ARBA" id="ARBA00004236"/>
    </source>
</evidence>
<dbReference type="PANTHER" id="PTHR42711:SF5">
    <property type="entry name" value="ABC TRANSPORTER ATP-BINDING PROTEIN NATA"/>
    <property type="match status" value="1"/>
</dbReference>
<keyword evidence="7 11" id="KW-0067">ATP-binding</keyword>
<dbReference type="AlphaFoldDB" id="A0A809S5A5"/>
<dbReference type="InterPro" id="IPR050763">
    <property type="entry name" value="ABC_transporter_ATP-binding"/>
</dbReference>
<evidence type="ECO:0000256" key="5">
    <source>
        <dbReference type="ARBA" id="ARBA00022475"/>
    </source>
</evidence>
<dbReference type="GO" id="GO:0005886">
    <property type="term" value="C:plasma membrane"/>
    <property type="evidence" value="ECO:0007669"/>
    <property type="project" value="UniProtKB-SubCell"/>
</dbReference>
<dbReference type="InterPro" id="IPR003593">
    <property type="entry name" value="AAA+_ATPase"/>
</dbReference>
<evidence type="ECO:0000313" key="12">
    <source>
        <dbReference type="Proteomes" id="UP000463939"/>
    </source>
</evidence>
<accession>A0A809S5A5</accession>
<sequence>MSIIKVRHLAKKYGDNEVVRGLDLDIQRGECFGLLGPNGAGKTTTLKMLLGLVRPDTGEILILDEDISCHAREARLRIGVVPQMDNLDPDFSVAENLLIYGRYFGLSDAVINSRIPALLEFAGLTSKADAKITSLSGGMKRRLTLARALVNDPELIVLDEPTTGLDPQARHVIWQGLRRLIHQGKTILLTTHFMEEAERLCDNLVILDHGKVIAKGNPRDLIAAEIEPNVVEIYGETVEDWSRQHGEQWCARHEITGETLFCYTHDCIGLIEHLREQQALRYVQRPSNLEDVFLKFTGRELRDA</sequence>
<comment type="subcellular location">
    <subcellularLocation>
        <location evidence="1">Cell membrane</location>
    </subcellularLocation>
</comment>
<dbReference type="PROSITE" id="PS50893">
    <property type="entry name" value="ABC_TRANSPORTER_2"/>
    <property type="match status" value="1"/>
</dbReference>
<keyword evidence="5" id="KW-1003">Cell membrane</keyword>
<evidence type="ECO:0000256" key="6">
    <source>
        <dbReference type="ARBA" id="ARBA00022741"/>
    </source>
</evidence>
<name>A0A809S5A5_9PROT</name>
<keyword evidence="4" id="KW-0536">Nodulation</keyword>
<dbReference type="InterPro" id="IPR027417">
    <property type="entry name" value="P-loop_NTPase"/>
</dbReference>
<proteinExistence type="inferred from homology"/>
<feature type="domain" description="ABC transporter" evidence="10">
    <location>
        <begin position="4"/>
        <end position="234"/>
    </location>
</feature>
<reference evidence="12" key="1">
    <citation type="submission" date="2019-11" db="EMBL/GenBank/DDBJ databases">
        <title>Isolation and characterization of a novel species in the genus Sulfuriferula.</title>
        <authorList>
            <person name="Mochizuki J."/>
            <person name="Kojima H."/>
            <person name="Fukui M."/>
        </authorList>
    </citation>
    <scope>NUCLEOTIDE SEQUENCE [LARGE SCALE GENOMIC DNA]</scope>
    <source>
        <strain evidence="12">SGTM</strain>
    </source>
</reference>
<evidence type="ECO:0000256" key="9">
    <source>
        <dbReference type="ARBA" id="ARBA00023136"/>
    </source>
</evidence>
<evidence type="ECO:0000256" key="4">
    <source>
        <dbReference type="ARBA" id="ARBA00022458"/>
    </source>
</evidence>
<dbReference type="PANTHER" id="PTHR42711">
    <property type="entry name" value="ABC TRANSPORTER ATP-BINDING PROTEIN"/>
    <property type="match status" value="1"/>
</dbReference>
<dbReference type="Proteomes" id="UP000463939">
    <property type="component" value="Chromosome"/>
</dbReference>
<keyword evidence="9" id="KW-0472">Membrane</keyword>
<keyword evidence="3" id="KW-0813">Transport</keyword>
<dbReference type="PROSITE" id="PS00211">
    <property type="entry name" value="ABC_TRANSPORTER_1"/>
    <property type="match status" value="1"/>
</dbReference>
<dbReference type="GO" id="GO:0016887">
    <property type="term" value="F:ATP hydrolysis activity"/>
    <property type="evidence" value="ECO:0007669"/>
    <property type="project" value="InterPro"/>
</dbReference>
<keyword evidence="6" id="KW-0547">Nucleotide-binding</keyword>
<dbReference type="Pfam" id="PF00005">
    <property type="entry name" value="ABC_tran"/>
    <property type="match status" value="1"/>
</dbReference>
<dbReference type="Gene3D" id="3.40.50.300">
    <property type="entry name" value="P-loop containing nucleotide triphosphate hydrolases"/>
    <property type="match status" value="1"/>
</dbReference>
<evidence type="ECO:0000256" key="3">
    <source>
        <dbReference type="ARBA" id="ARBA00022448"/>
    </source>
</evidence>
<dbReference type="SUPFAM" id="SSF52540">
    <property type="entry name" value="P-loop containing nucleoside triphosphate hydrolases"/>
    <property type="match status" value="1"/>
</dbReference>
<gene>
    <name evidence="11" type="primary">nodI</name>
    <name evidence="11" type="ORF">SFSGTM_30960</name>
</gene>
<keyword evidence="12" id="KW-1185">Reference proteome</keyword>
<dbReference type="RefSeq" id="WP_174237429.1">
    <property type="nucleotide sequence ID" value="NZ_AP021881.1"/>
</dbReference>
<evidence type="ECO:0000259" key="10">
    <source>
        <dbReference type="PROSITE" id="PS50893"/>
    </source>
</evidence>
<keyword evidence="8" id="KW-1278">Translocase</keyword>
<dbReference type="GO" id="GO:0005524">
    <property type="term" value="F:ATP binding"/>
    <property type="evidence" value="ECO:0007669"/>
    <property type="project" value="UniProtKB-KW"/>
</dbReference>
<comment type="similarity">
    <text evidence="2">Belongs to the ABC transporter superfamily.</text>
</comment>
<dbReference type="InterPro" id="IPR017871">
    <property type="entry name" value="ABC_transporter-like_CS"/>
</dbReference>